<dbReference type="GO" id="GO:0070979">
    <property type="term" value="P:protein K11-linked ubiquitination"/>
    <property type="evidence" value="ECO:0007669"/>
    <property type="project" value="TreeGrafter"/>
</dbReference>
<dbReference type="EnsemblMetazoa" id="XM_001602760">
    <property type="protein sequence ID" value="XP_001602810"/>
    <property type="gene ID" value="LOC100118948"/>
</dbReference>
<accession>A0A7M7G4E8</accession>
<evidence type="ECO:0000313" key="9">
    <source>
        <dbReference type="EnsemblMetazoa" id="XP_001602810"/>
    </source>
</evidence>
<dbReference type="GeneID" id="100118948"/>
<dbReference type="PANTHER" id="PTHR13260">
    <property type="entry name" value="ANAPHASE PROMOTING COMPLEX SUBUNIT 4 APC4"/>
    <property type="match status" value="1"/>
</dbReference>
<dbReference type="SMR" id="A0A7M7G4E8"/>
<keyword evidence="5" id="KW-0131">Cell cycle</keyword>
<evidence type="ECO:0000259" key="7">
    <source>
        <dbReference type="Pfam" id="PF12894"/>
    </source>
</evidence>
<dbReference type="InterPro" id="IPR015943">
    <property type="entry name" value="WD40/YVTN_repeat-like_dom_sf"/>
</dbReference>
<dbReference type="Gene3D" id="2.130.10.10">
    <property type="entry name" value="YVTN repeat-like/Quinoprotein amine dehydrogenase"/>
    <property type="match status" value="1"/>
</dbReference>
<evidence type="ECO:0000256" key="4">
    <source>
        <dbReference type="ARBA" id="ARBA00022786"/>
    </source>
</evidence>
<dbReference type="InterPro" id="IPR024977">
    <property type="entry name" value="Apc4-like_WD40_dom"/>
</dbReference>
<name>A0A7M7G4E8_NASVI</name>
<keyword evidence="2" id="KW-0132">Cell division</keyword>
<protein>
    <recommendedName>
        <fullName evidence="1">Anaphase-promoting complex subunit 4</fullName>
    </recommendedName>
</protein>
<feature type="domain" description="Anaphase-promoting complex subunit 4 long" evidence="8">
    <location>
        <begin position="213"/>
        <end position="410"/>
    </location>
</feature>
<evidence type="ECO:0000256" key="6">
    <source>
        <dbReference type="SAM" id="MobiDB-lite"/>
    </source>
</evidence>
<reference evidence="9" key="1">
    <citation type="submission" date="2021-01" db="UniProtKB">
        <authorList>
            <consortium name="EnsemblMetazoa"/>
        </authorList>
    </citation>
    <scope>IDENTIFICATION</scope>
</reference>
<dbReference type="PANTHER" id="PTHR13260:SF0">
    <property type="entry name" value="ANAPHASE-PROMOTING COMPLEX SUBUNIT 4"/>
    <property type="match status" value="1"/>
</dbReference>
<dbReference type="CTD" id="31835"/>
<dbReference type="SUPFAM" id="SSF50978">
    <property type="entry name" value="WD40 repeat-like"/>
    <property type="match status" value="1"/>
</dbReference>
<dbReference type="FunCoup" id="A0A7M7G4E8">
    <property type="interactions" value="937"/>
</dbReference>
<evidence type="ECO:0000256" key="2">
    <source>
        <dbReference type="ARBA" id="ARBA00022618"/>
    </source>
</evidence>
<evidence type="ECO:0000256" key="5">
    <source>
        <dbReference type="ARBA" id="ARBA00023306"/>
    </source>
</evidence>
<evidence type="ECO:0000259" key="8">
    <source>
        <dbReference type="Pfam" id="PF12896"/>
    </source>
</evidence>
<sequence>MSGTIRQLEERQLPNEIILMHWSPNMDLLAIVNSKGELALHRLNWQRVWQLSSPEEGETISNIAWRPDGKLIAITYVNSKSLCLVDIENKNIVHKTQLKSDEPCTCIAWLSLTPPGCNNNATEKMSSSCTGDYLPPLPNLNRSFGQEPERKEYLSQTLDMLFLGQSHGNIMMYIFGMFYCGRIVVGNGPVLEVSGGAGKALWASWKSTECVVVVRLSCSLLQNSEAFLNLAQSQAHVECLMDYLVRTLMAISEAWETILLEMDEKLAKYAADKPPGSVAADFLELLMIGVPSADLVNFLLRDLTEKGLKKLGQSIDMCYNNIQKLVLKHLSSVGMALVYHLAEMRGMVRFGGAYEALGLKDEAPITNAISAAQSFLAKTSEVQQIIDQNMRDYKAFIRWLYIIILRLNEERIPADMTKVSQQDLTYIAEFLRGFDKIEENASKRKGVNLEKLGQYLRQDPLQTCFSPEGSEWASMLVENRCLQTHPLIIKPDFEGSLLQAHATLIETVNQVFVCAYQDLTHHFKQNIMPLNSSTSTLSSQIITNDGNLFIAVPSENHKILELHRINFIAANEPLVRKTIRIDVCNKQAPATPSKRAEDQQVSDLQFYSQDYLSLMLLNQESNTSCLVQLSMNNPKLNNPQNMRPDLIVNLCDVSHPNYSKPFQDISPRKLAVSGPRKVAAILSDNKRKIRLLETEVDPEDDDEEEENETFDDSMMDVTPGTAANTSLT</sequence>
<dbReference type="AlphaFoldDB" id="A0A7M7G4E8"/>
<dbReference type="Pfam" id="PF12896">
    <property type="entry name" value="ANAPC4"/>
    <property type="match status" value="1"/>
</dbReference>
<dbReference type="OrthoDB" id="2110451at2759"/>
<proteinExistence type="predicted"/>
<dbReference type="InterPro" id="IPR036322">
    <property type="entry name" value="WD40_repeat_dom_sf"/>
</dbReference>
<feature type="region of interest" description="Disordered" evidence="6">
    <location>
        <begin position="692"/>
        <end position="728"/>
    </location>
</feature>
<dbReference type="GO" id="GO:0031145">
    <property type="term" value="P:anaphase-promoting complex-dependent catabolic process"/>
    <property type="evidence" value="ECO:0007669"/>
    <property type="project" value="InterPro"/>
</dbReference>
<organism evidence="9 10">
    <name type="scientific">Nasonia vitripennis</name>
    <name type="common">Parasitic wasp</name>
    <dbReference type="NCBI Taxonomy" id="7425"/>
    <lineage>
        <taxon>Eukaryota</taxon>
        <taxon>Metazoa</taxon>
        <taxon>Ecdysozoa</taxon>
        <taxon>Arthropoda</taxon>
        <taxon>Hexapoda</taxon>
        <taxon>Insecta</taxon>
        <taxon>Pterygota</taxon>
        <taxon>Neoptera</taxon>
        <taxon>Endopterygota</taxon>
        <taxon>Hymenoptera</taxon>
        <taxon>Apocrita</taxon>
        <taxon>Proctotrupomorpha</taxon>
        <taxon>Chalcidoidea</taxon>
        <taxon>Pteromalidae</taxon>
        <taxon>Pteromalinae</taxon>
        <taxon>Nasonia</taxon>
    </lineage>
</organism>
<evidence type="ECO:0000256" key="3">
    <source>
        <dbReference type="ARBA" id="ARBA00022776"/>
    </source>
</evidence>
<feature type="domain" description="Anaphase-promoting complex subunit 4-like WD40" evidence="7">
    <location>
        <begin position="20"/>
        <end position="110"/>
    </location>
</feature>
<dbReference type="KEGG" id="nvi:100118948"/>
<dbReference type="GO" id="GO:0034399">
    <property type="term" value="C:nuclear periphery"/>
    <property type="evidence" value="ECO:0007669"/>
    <property type="project" value="TreeGrafter"/>
</dbReference>
<evidence type="ECO:0000256" key="1">
    <source>
        <dbReference type="ARBA" id="ARBA00016067"/>
    </source>
</evidence>
<feature type="compositionally biased region" description="Acidic residues" evidence="6">
    <location>
        <begin position="694"/>
        <end position="714"/>
    </location>
</feature>
<dbReference type="InterPro" id="IPR024789">
    <property type="entry name" value="APC4"/>
</dbReference>
<dbReference type="InterPro" id="IPR024790">
    <property type="entry name" value="APC4_long_dom"/>
</dbReference>
<keyword evidence="4" id="KW-0833">Ubl conjugation pathway</keyword>
<dbReference type="InParanoid" id="A0A7M7G4E8"/>
<keyword evidence="3" id="KW-0498">Mitosis</keyword>
<dbReference type="GO" id="GO:0051301">
    <property type="term" value="P:cell division"/>
    <property type="evidence" value="ECO:0007669"/>
    <property type="project" value="UniProtKB-KW"/>
</dbReference>
<evidence type="ECO:0000313" key="10">
    <source>
        <dbReference type="Proteomes" id="UP000002358"/>
    </source>
</evidence>
<dbReference type="Pfam" id="PF12894">
    <property type="entry name" value="ANAPC4_WD40"/>
    <property type="match status" value="1"/>
</dbReference>
<dbReference type="Proteomes" id="UP000002358">
    <property type="component" value="Chromosome 3"/>
</dbReference>
<dbReference type="GO" id="GO:0005680">
    <property type="term" value="C:anaphase-promoting complex"/>
    <property type="evidence" value="ECO:0007669"/>
    <property type="project" value="InterPro"/>
</dbReference>
<keyword evidence="10" id="KW-1185">Reference proteome</keyword>
<dbReference type="RefSeq" id="XP_001602810.2">
    <property type="nucleotide sequence ID" value="XM_001602760.5"/>
</dbReference>